<dbReference type="Pfam" id="PF10328">
    <property type="entry name" value="7TM_GPCR_Srx"/>
    <property type="match status" value="1"/>
</dbReference>
<feature type="transmembrane region" description="Helical" evidence="1">
    <location>
        <begin position="110"/>
        <end position="135"/>
    </location>
</feature>
<evidence type="ECO:0000259" key="2">
    <source>
        <dbReference type="Pfam" id="PF10328"/>
    </source>
</evidence>
<dbReference type="EMBL" id="JAUCMV010000004">
    <property type="protein sequence ID" value="KAK0402535.1"/>
    <property type="molecule type" value="Genomic_DNA"/>
</dbReference>
<dbReference type="PANTHER" id="PTHR23017">
    <property type="entry name" value="SERPENTINE RECEPTOR, CLASS X"/>
    <property type="match status" value="1"/>
</dbReference>
<dbReference type="SUPFAM" id="SSF81321">
    <property type="entry name" value="Family A G protein-coupled receptor-like"/>
    <property type="match status" value="1"/>
</dbReference>
<dbReference type="AlphaFoldDB" id="A0AA39HB26"/>
<dbReference type="Proteomes" id="UP001175271">
    <property type="component" value="Unassembled WGS sequence"/>
</dbReference>
<evidence type="ECO:0000313" key="3">
    <source>
        <dbReference type="EMBL" id="KAK0402535.1"/>
    </source>
</evidence>
<proteinExistence type="predicted"/>
<keyword evidence="1" id="KW-0812">Transmembrane</keyword>
<feature type="transmembrane region" description="Helical" evidence="1">
    <location>
        <begin position="156"/>
        <end position="175"/>
    </location>
</feature>
<evidence type="ECO:0000313" key="4">
    <source>
        <dbReference type="Proteomes" id="UP001175271"/>
    </source>
</evidence>
<gene>
    <name evidence="3" type="ORF">QR680_016389</name>
</gene>
<sequence>MDYLPRAFYDDVFGQLEKKDIGTAQELKGAFGRVAADHYGKRRELGMYFAGLQLVCGSVNLWILSKVKIFQNAFGTISASRTTVDMLSSLLHISYSSYVTLSQRSDYPSYLAIAAGNLGYVFATISCGLHVLLAMNRFTSVYFPMKYALVFSRRNCVRIIAALVVGLSSFVLLSYNLVPCNVIGYGAAHYGYIMLSCSDPNHERPFHFGRLVNWLCGTFFCFGAIVMDAATIRKLYVLKNSHGITNQNNFDVKVRFTKQSFSQNIPMFIEIIFLTLGDNSPDDSKALERTVSFILTRFTDLINTTTIIIFNPEARSFLFKRMNRVTAGSSMAGNHPEVANY</sequence>
<evidence type="ECO:0000256" key="1">
    <source>
        <dbReference type="SAM" id="Phobius"/>
    </source>
</evidence>
<name>A0AA39HB26_9BILA</name>
<feature type="transmembrane region" description="Helical" evidence="1">
    <location>
        <begin position="45"/>
        <end position="64"/>
    </location>
</feature>
<dbReference type="CDD" id="cd00637">
    <property type="entry name" value="7tm_classA_rhodopsin-like"/>
    <property type="match status" value="1"/>
</dbReference>
<comment type="caution">
    <text evidence="3">The sequence shown here is derived from an EMBL/GenBank/DDBJ whole genome shotgun (WGS) entry which is preliminary data.</text>
</comment>
<keyword evidence="1" id="KW-0472">Membrane</keyword>
<accession>A0AA39HB26</accession>
<keyword evidence="1" id="KW-1133">Transmembrane helix</keyword>
<reference evidence="3" key="1">
    <citation type="submission" date="2023-06" db="EMBL/GenBank/DDBJ databases">
        <title>Genomic analysis of the entomopathogenic nematode Steinernema hermaphroditum.</title>
        <authorList>
            <person name="Schwarz E.M."/>
            <person name="Heppert J.K."/>
            <person name="Baniya A."/>
            <person name="Schwartz H.T."/>
            <person name="Tan C.-H."/>
            <person name="Antoshechkin I."/>
            <person name="Sternberg P.W."/>
            <person name="Goodrich-Blair H."/>
            <person name="Dillman A.R."/>
        </authorList>
    </citation>
    <scope>NUCLEOTIDE SEQUENCE</scope>
    <source>
        <strain evidence="3">PS9179</strain>
        <tissue evidence="3">Whole animal</tissue>
    </source>
</reference>
<dbReference type="PANTHER" id="PTHR23017:SF3">
    <property type="entry name" value="G-PROTEIN COUPLED RECEPTORS FAMILY 1 PROFILE DOMAIN-CONTAINING PROTEIN"/>
    <property type="match status" value="1"/>
</dbReference>
<keyword evidence="4" id="KW-1185">Reference proteome</keyword>
<dbReference type="InterPro" id="IPR019430">
    <property type="entry name" value="7TM_GPCR_serpentine_rcpt_Srx"/>
</dbReference>
<protein>
    <recommendedName>
        <fullName evidence="2">7TM GPCR serpentine receptor class x (Srx) domain-containing protein</fullName>
    </recommendedName>
</protein>
<dbReference type="Gene3D" id="1.20.1070.10">
    <property type="entry name" value="Rhodopsin 7-helix transmembrane proteins"/>
    <property type="match status" value="1"/>
</dbReference>
<organism evidence="3 4">
    <name type="scientific">Steinernema hermaphroditum</name>
    <dbReference type="NCBI Taxonomy" id="289476"/>
    <lineage>
        <taxon>Eukaryota</taxon>
        <taxon>Metazoa</taxon>
        <taxon>Ecdysozoa</taxon>
        <taxon>Nematoda</taxon>
        <taxon>Chromadorea</taxon>
        <taxon>Rhabditida</taxon>
        <taxon>Tylenchina</taxon>
        <taxon>Panagrolaimomorpha</taxon>
        <taxon>Strongyloidoidea</taxon>
        <taxon>Steinernematidae</taxon>
        <taxon>Steinernema</taxon>
    </lineage>
</organism>
<feature type="transmembrane region" description="Helical" evidence="1">
    <location>
        <begin position="211"/>
        <end position="232"/>
    </location>
</feature>
<feature type="domain" description="7TM GPCR serpentine receptor class x (Srx)" evidence="2">
    <location>
        <begin position="56"/>
        <end position="311"/>
    </location>
</feature>